<reference evidence="1 2" key="1">
    <citation type="submission" date="2017-04" db="EMBL/GenBank/DDBJ databases">
        <title>Bacillus krulwichiae AM31D Genome sequencing and assembly.</title>
        <authorList>
            <person name="Krulwich T.A."/>
            <person name="Anastor L."/>
            <person name="Ehrlich R."/>
            <person name="Ehrlich G.D."/>
            <person name="Janto B."/>
        </authorList>
    </citation>
    <scope>NUCLEOTIDE SEQUENCE [LARGE SCALE GENOMIC DNA]</scope>
    <source>
        <strain evidence="1 2">AM31D</strain>
    </source>
</reference>
<dbReference type="STRING" id="199441.BkAM31D_22080"/>
<dbReference type="AlphaFoldDB" id="A0A1X9MFY4"/>
<organism evidence="1 2">
    <name type="scientific">Halalkalibacter krulwichiae</name>
    <dbReference type="NCBI Taxonomy" id="199441"/>
    <lineage>
        <taxon>Bacteria</taxon>
        <taxon>Bacillati</taxon>
        <taxon>Bacillota</taxon>
        <taxon>Bacilli</taxon>
        <taxon>Bacillales</taxon>
        <taxon>Bacillaceae</taxon>
        <taxon>Halalkalibacter</taxon>
    </lineage>
</organism>
<proteinExistence type="predicted"/>
<accession>A0A1X9MFY4</accession>
<name>A0A1X9MFY4_9BACI</name>
<evidence type="ECO:0000313" key="2">
    <source>
        <dbReference type="Proteomes" id="UP000193006"/>
    </source>
</evidence>
<evidence type="ECO:0008006" key="3">
    <source>
        <dbReference type="Google" id="ProtNLM"/>
    </source>
</evidence>
<protein>
    <recommendedName>
        <fullName evidence="3">Lipoprotein</fullName>
    </recommendedName>
</protein>
<dbReference type="Proteomes" id="UP000193006">
    <property type="component" value="Chromosome"/>
</dbReference>
<dbReference type="EMBL" id="CP020814">
    <property type="protein sequence ID" value="ARK32326.1"/>
    <property type="molecule type" value="Genomic_DNA"/>
</dbReference>
<dbReference type="PROSITE" id="PS51257">
    <property type="entry name" value="PROKAR_LIPOPROTEIN"/>
    <property type="match status" value="1"/>
</dbReference>
<evidence type="ECO:0000313" key="1">
    <source>
        <dbReference type="EMBL" id="ARK32326.1"/>
    </source>
</evidence>
<gene>
    <name evidence="1" type="ORF">BkAM31D_22080</name>
</gene>
<sequence>MVMEKYSRGVRMKTPLMLISLSLLLLSSCQTEQHYVYWTDLSENQLERLDDANISYQVRNGEIWVKEKEMMRVVACCS</sequence>
<keyword evidence="2" id="KW-1185">Reference proteome</keyword>
<dbReference type="KEGG" id="bkw:BkAM31D_22080"/>